<organism evidence="1 2">
    <name type="scientific">Asticcacaulis aquaticus</name>
    <dbReference type="NCBI Taxonomy" id="2984212"/>
    <lineage>
        <taxon>Bacteria</taxon>
        <taxon>Pseudomonadati</taxon>
        <taxon>Pseudomonadota</taxon>
        <taxon>Alphaproteobacteria</taxon>
        <taxon>Caulobacterales</taxon>
        <taxon>Caulobacteraceae</taxon>
        <taxon>Asticcacaulis</taxon>
    </lineage>
</organism>
<keyword evidence="2" id="KW-1185">Reference proteome</keyword>
<proteinExistence type="predicted"/>
<dbReference type="EMBL" id="JAQQKX010000012">
    <property type="protein sequence ID" value="MDC7684518.1"/>
    <property type="molecule type" value="Genomic_DNA"/>
</dbReference>
<dbReference type="Proteomes" id="UP001214854">
    <property type="component" value="Unassembled WGS sequence"/>
</dbReference>
<reference evidence="1 2" key="1">
    <citation type="submission" date="2023-01" db="EMBL/GenBank/DDBJ databases">
        <title>Novel species of the genus Asticcacaulis isolated from rivers.</title>
        <authorList>
            <person name="Lu H."/>
        </authorList>
    </citation>
    <scope>NUCLEOTIDE SEQUENCE [LARGE SCALE GENOMIC DNA]</scope>
    <source>
        <strain evidence="1 2">BYS171W</strain>
    </source>
</reference>
<sequence length="133" mass="14988">MPRENIKELRVYIREETYAKLVAQSEQSGVPIRYLIQNALEKHTVEARDYLLHQSARYAYIGASMALQIATKLLPPDDLRGRLDRITGTFTSTFGSTPAVPDEVRARIETAQDGFVLEFARLLEAYVDADEAA</sequence>
<gene>
    <name evidence="1" type="ORF">PQU92_14635</name>
</gene>
<accession>A0ABT5HX50</accession>
<dbReference type="RefSeq" id="WP_272748986.1">
    <property type="nucleotide sequence ID" value="NZ_JAQQKX010000012.1"/>
</dbReference>
<evidence type="ECO:0000313" key="1">
    <source>
        <dbReference type="EMBL" id="MDC7684518.1"/>
    </source>
</evidence>
<protein>
    <submittedName>
        <fullName evidence="1">Uncharacterized protein</fullName>
    </submittedName>
</protein>
<comment type="caution">
    <text evidence="1">The sequence shown here is derived from an EMBL/GenBank/DDBJ whole genome shotgun (WGS) entry which is preliminary data.</text>
</comment>
<evidence type="ECO:0000313" key="2">
    <source>
        <dbReference type="Proteomes" id="UP001214854"/>
    </source>
</evidence>
<name>A0ABT5HX50_9CAUL</name>